<dbReference type="AlphaFoldDB" id="A0A8X8IG40"/>
<organism evidence="2 3">
    <name type="scientific">Hydrobacter penzbergensis</name>
    <dbReference type="NCBI Taxonomy" id="1235997"/>
    <lineage>
        <taxon>Bacteria</taxon>
        <taxon>Pseudomonadati</taxon>
        <taxon>Bacteroidota</taxon>
        <taxon>Chitinophagia</taxon>
        <taxon>Chitinophagales</taxon>
        <taxon>Chitinophagaceae</taxon>
        <taxon>Hydrobacter</taxon>
    </lineage>
</organism>
<name>A0A8X8IG40_9BACT</name>
<proteinExistence type="predicted"/>
<keyword evidence="1" id="KW-0472">Membrane</keyword>
<dbReference type="Proteomes" id="UP000198711">
    <property type="component" value="Unassembled WGS sequence"/>
</dbReference>
<keyword evidence="1" id="KW-1133">Transmembrane helix</keyword>
<accession>A0A8X8IG40</accession>
<evidence type="ECO:0000256" key="1">
    <source>
        <dbReference type="SAM" id="Phobius"/>
    </source>
</evidence>
<protein>
    <submittedName>
        <fullName evidence="2">Uncharacterized protein</fullName>
    </submittedName>
</protein>
<comment type="caution">
    <text evidence="2">The sequence shown here is derived from an EMBL/GenBank/DDBJ whole genome shotgun (WGS) entry which is preliminary data.</text>
</comment>
<reference evidence="2 3" key="1">
    <citation type="submission" date="2016-10" db="EMBL/GenBank/DDBJ databases">
        <authorList>
            <person name="Varghese N."/>
            <person name="Submissions S."/>
        </authorList>
    </citation>
    <scope>NUCLEOTIDE SEQUENCE [LARGE SCALE GENOMIC DNA]</scope>
    <source>
        <strain evidence="2 3">DSM 25353</strain>
    </source>
</reference>
<evidence type="ECO:0000313" key="3">
    <source>
        <dbReference type="Proteomes" id="UP000198711"/>
    </source>
</evidence>
<dbReference type="EMBL" id="FNNO01000007">
    <property type="protein sequence ID" value="SDW92605.1"/>
    <property type="molecule type" value="Genomic_DNA"/>
</dbReference>
<gene>
    <name evidence="2" type="ORF">SAMN05444410_10763</name>
</gene>
<sequence>MTELDLWLDSYDDIYSDFDSRHYLKRRISEDFLYELRREMKYKEHNAEGLFLLLPQEQRDEESEKVIVSSLGDFFRRQFLFHQYKCRGKLRNGILTLLSGIMIILLNSWTDFPLSPSHVIVSIKALLEPAGWFLIWASFDFLFYDFTRLKNERDFYKLLSKIHIYFKSA</sequence>
<keyword evidence="3" id="KW-1185">Reference proteome</keyword>
<keyword evidence="1" id="KW-0812">Transmembrane</keyword>
<evidence type="ECO:0000313" key="2">
    <source>
        <dbReference type="EMBL" id="SDW92605.1"/>
    </source>
</evidence>
<feature type="transmembrane region" description="Helical" evidence="1">
    <location>
        <begin position="130"/>
        <end position="147"/>
    </location>
</feature>
<feature type="transmembrane region" description="Helical" evidence="1">
    <location>
        <begin position="93"/>
        <end position="110"/>
    </location>
</feature>